<dbReference type="InterPro" id="IPR009723">
    <property type="entry name" value="Pop1_N"/>
</dbReference>
<evidence type="ECO:0000313" key="7">
    <source>
        <dbReference type="EMBL" id="ORZ35998.1"/>
    </source>
</evidence>
<accession>A0A1Y2HN39</accession>
<feature type="compositionally biased region" description="Basic residues" evidence="4">
    <location>
        <begin position="35"/>
        <end position="53"/>
    </location>
</feature>
<dbReference type="GO" id="GO:0001682">
    <property type="term" value="P:tRNA 5'-leader removal"/>
    <property type="evidence" value="ECO:0007669"/>
    <property type="project" value="InterPro"/>
</dbReference>
<proteinExistence type="predicted"/>
<keyword evidence="3" id="KW-0539">Nucleus</keyword>
<organism evidence="7 8">
    <name type="scientific">Catenaria anguillulae PL171</name>
    <dbReference type="NCBI Taxonomy" id="765915"/>
    <lineage>
        <taxon>Eukaryota</taxon>
        <taxon>Fungi</taxon>
        <taxon>Fungi incertae sedis</taxon>
        <taxon>Blastocladiomycota</taxon>
        <taxon>Blastocladiomycetes</taxon>
        <taxon>Blastocladiales</taxon>
        <taxon>Catenariaceae</taxon>
        <taxon>Catenaria</taxon>
    </lineage>
</organism>
<feature type="domain" description="Pop1 N-terminal" evidence="5">
    <location>
        <begin position="2"/>
        <end position="78"/>
    </location>
</feature>
<keyword evidence="8" id="KW-1185">Reference proteome</keyword>
<feature type="region of interest" description="Disordered" evidence="4">
    <location>
        <begin position="35"/>
        <end position="83"/>
    </location>
</feature>
<dbReference type="GO" id="GO:0005655">
    <property type="term" value="C:nucleolar ribonuclease P complex"/>
    <property type="evidence" value="ECO:0007669"/>
    <property type="project" value="InterPro"/>
</dbReference>
<evidence type="ECO:0000313" key="8">
    <source>
        <dbReference type="Proteomes" id="UP000193411"/>
    </source>
</evidence>
<dbReference type="OrthoDB" id="442863at2759"/>
<dbReference type="STRING" id="765915.A0A1Y2HN39"/>
<dbReference type="InterPro" id="IPR039182">
    <property type="entry name" value="Pop1"/>
</dbReference>
<evidence type="ECO:0000259" key="5">
    <source>
        <dbReference type="Pfam" id="PF06978"/>
    </source>
</evidence>
<feature type="non-terminal residue" evidence="7">
    <location>
        <position position="1"/>
    </location>
</feature>
<dbReference type="GO" id="GO:0000172">
    <property type="term" value="C:ribonuclease MRP complex"/>
    <property type="evidence" value="ECO:0007669"/>
    <property type="project" value="InterPro"/>
</dbReference>
<dbReference type="Pfam" id="PF08170">
    <property type="entry name" value="POPLD"/>
    <property type="match status" value="1"/>
</dbReference>
<evidence type="ECO:0000256" key="1">
    <source>
        <dbReference type="ARBA" id="ARBA00004123"/>
    </source>
</evidence>
<evidence type="ECO:0000256" key="2">
    <source>
        <dbReference type="ARBA" id="ARBA00022694"/>
    </source>
</evidence>
<protein>
    <submittedName>
        <fullName evidence="7">Ribonucleases P/MRP protein subunit POP1-domain-containing protein</fullName>
    </submittedName>
</protein>
<dbReference type="Proteomes" id="UP000193411">
    <property type="component" value="Unassembled WGS sequence"/>
</dbReference>
<feature type="non-terminal residue" evidence="7">
    <location>
        <position position="517"/>
    </location>
</feature>
<dbReference type="AlphaFoldDB" id="A0A1Y2HN39"/>
<evidence type="ECO:0000256" key="3">
    <source>
        <dbReference type="ARBA" id="ARBA00023242"/>
    </source>
</evidence>
<dbReference type="Pfam" id="PF06978">
    <property type="entry name" value="POP1_N"/>
    <property type="match status" value="1"/>
</dbReference>
<feature type="compositionally biased region" description="Basic residues" evidence="4">
    <location>
        <begin position="67"/>
        <end position="79"/>
    </location>
</feature>
<dbReference type="InterPro" id="IPR012590">
    <property type="entry name" value="POPLD_dom"/>
</dbReference>
<keyword evidence="2" id="KW-0819">tRNA processing</keyword>
<dbReference type="PANTHER" id="PTHR22731">
    <property type="entry name" value="RIBONUCLEASES P/MRP PROTEIN SUBUNIT POP1"/>
    <property type="match status" value="1"/>
</dbReference>
<sequence length="517" mass="57715">RFAQSRAFELVALQATLKRTLDLSKSRAFQKTPRYLRRRAASHNPRKVPRRLRERAMRELENDPVTPKKRKPKALRRKPRSDYLSRQVRNGTWLETHLWMAKRFHMRAMWGFKVALRPTQKGARSMYRAAKYASVVHDASYQSVYEFSGPQEHVAQLVQAVIDPAGPRVGAARYMAGKRSVSVEVFDVACAATDTFGGSSTRAQLLGPATALWQPLANTASSSSAMDTDNHQPTRTLWLWTHPLIDERLLASLAHIMDTRGITTVNVTQLTDLCKLTLVGPKSFGLVHSTLKLAPTTSADQQAQWRSLAGLTDPSTLPKGGVLAVDIWDPRLSYPPARPTYTRTSDQQQGAHATLLHMASATATAPESTLWNATSRLHARQGKVRDHELHARKHAQLVPGTRLQPNPDRDSTIPLLLIASATGDGALDLVLPRGWSLPVWRTLVWAGARPAGLACMRSLAHEAGRAYFPWDYPTTSGYIGVVSHEADEQKQKWMSRPSGKRVNYEKLMVDAPFMPQW</sequence>
<dbReference type="EMBL" id="MCFL01000019">
    <property type="protein sequence ID" value="ORZ35998.1"/>
    <property type="molecule type" value="Genomic_DNA"/>
</dbReference>
<comment type="caution">
    <text evidence="7">The sequence shown here is derived from an EMBL/GenBank/DDBJ whole genome shotgun (WGS) entry which is preliminary data.</text>
</comment>
<dbReference type="PANTHER" id="PTHR22731:SF3">
    <property type="entry name" value="RIBONUCLEASES P_MRP PROTEIN SUBUNIT POP1"/>
    <property type="match status" value="1"/>
</dbReference>
<comment type="subcellular location">
    <subcellularLocation>
        <location evidence="1">Nucleus</location>
    </subcellularLocation>
</comment>
<feature type="domain" description="POPLD" evidence="6">
    <location>
        <begin position="427"/>
        <end position="517"/>
    </location>
</feature>
<gene>
    <name evidence="7" type="ORF">BCR44DRAFT_1385201</name>
</gene>
<name>A0A1Y2HN39_9FUNG</name>
<reference evidence="7 8" key="1">
    <citation type="submission" date="2016-07" db="EMBL/GenBank/DDBJ databases">
        <title>Pervasive Adenine N6-methylation of Active Genes in Fungi.</title>
        <authorList>
            <consortium name="DOE Joint Genome Institute"/>
            <person name="Mondo S.J."/>
            <person name="Dannebaum R.O."/>
            <person name="Kuo R.C."/>
            <person name="Labutti K."/>
            <person name="Haridas S."/>
            <person name="Kuo A."/>
            <person name="Salamov A."/>
            <person name="Ahrendt S.R."/>
            <person name="Lipzen A."/>
            <person name="Sullivan W."/>
            <person name="Andreopoulos W.B."/>
            <person name="Clum A."/>
            <person name="Lindquist E."/>
            <person name="Daum C."/>
            <person name="Ramamoorthy G.K."/>
            <person name="Gryganskyi A."/>
            <person name="Culley D."/>
            <person name="Magnuson J.K."/>
            <person name="James T.Y."/>
            <person name="O'Malley M.A."/>
            <person name="Stajich J.E."/>
            <person name="Spatafora J.W."/>
            <person name="Visel A."/>
            <person name="Grigoriev I.V."/>
        </authorList>
    </citation>
    <scope>NUCLEOTIDE SEQUENCE [LARGE SCALE GENOMIC DNA]</scope>
    <source>
        <strain evidence="7 8">PL171</strain>
    </source>
</reference>
<evidence type="ECO:0000259" key="6">
    <source>
        <dbReference type="Pfam" id="PF08170"/>
    </source>
</evidence>
<dbReference type="SUPFAM" id="SSF103025">
    <property type="entry name" value="Folate-binding domain"/>
    <property type="match status" value="1"/>
</dbReference>
<evidence type="ECO:0000256" key="4">
    <source>
        <dbReference type="SAM" id="MobiDB-lite"/>
    </source>
</evidence>